<organism evidence="2 3">
    <name type="scientific">Lacticaseibacillus paracasei subsp. paracasei Lpp41</name>
    <dbReference type="NCBI Taxonomy" id="1256208"/>
    <lineage>
        <taxon>Bacteria</taxon>
        <taxon>Bacillati</taxon>
        <taxon>Bacillota</taxon>
        <taxon>Bacilli</taxon>
        <taxon>Lactobacillales</taxon>
        <taxon>Lactobacillaceae</taxon>
        <taxon>Lacticaseibacillus</taxon>
    </lineage>
</organism>
<sequence>MITKLALQLVIPNWTVWSPIAISLVSLVFAIASFGLAFKGYQRGKPKIKVSQTIKKGSSMLIEPSWSGDDDPDIYTDRRYRVLMEVSIRNQSSNPIAISTFTLNNHFTYGPYALPGSRYEVEERAAKHSYGSLITYGGNSKIFGWTVGNQWIRPVVHLKPFDIVKGYIFWPVYEDDLKFIHLNGKNTLTIETTFKNFDINVEIPEFIQRDSELSPRNTWRKEGPFN</sequence>
<dbReference type="Proteomes" id="UP000014244">
    <property type="component" value="Unassembled WGS sequence"/>
</dbReference>
<evidence type="ECO:0000256" key="1">
    <source>
        <dbReference type="SAM" id="Phobius"/>
    </source>
</evidence>
<reference evidence="2 3" key="1">
    <citation type="journal article" date="2013" name="PLoS ONE">
        <title>Lactobacillus paracasei comparative genomics: towards species pan-genome definition and exploitation of diversity.</title>
        <authorList>
            <person name="Smokvina T."/>
            <person name="Wels M."/>
            <person name="Polka J."/>
            <person name="Chervaux C."/>
            <person name="Brisse S."/>
            <person name="Boekhorst J."/>
            <person name="van Hylckama Vlieg J.E."/>
            <person name="Siezen R.J."/>
        </authorList>
    </citation>
    <scope>NUCLEOTIDE SEQUENCE [LARGE SCALE GENOMIC DNA]</scope>
    <source>
        <strain evidence="2 3">Lpp41</strain>
    </source>
</reference>
<feature type="transmembrane region" description="Helical" evidence="1">
    <location>
        <begin position="20"/>
        <end position="38"/>
    </location>
</feature>
<keyword evidence="1" id="KW-0472">Membrane</keyword>
<dbReference type="EMBL" id="ANKE01000588">
    <property type="protein sequence ID" value="EPC71254.1"/>
    <property type="molecule type" value="Genomic_DNA"/>
</dbReference>
<evidence type="ECO:0000313" key="3">
    <source>
        <dbReference type="Proteomes" id="UP000014244"/>
    </source>
</evidence>
<proteinExistence type="predicted"/>
<keyword evidence="1" id="KW-0812">Transmembrane</keyword>
<dbReference type="AlphaFoldDB" id="A0A829H4E3"/>
<gene>
    <name evidence="2" type="ORF">Lpp41_12303</name>
</gene>
<comment type="caution">
    <text evidence="2">The sequence shown here is derived from an EMBL/GenBank/DDBJ whole genome shotgun (WGS) entry which is preliminary data.</text>
</comment>
<keyword evidence="1" id="KW-1133">Transmembrane helix</keyword>
<accession>A0A829H4E3</accession>
<evidence type="ECO:0000313" key="2">
    <source>
        <dbReference type="EMBL" id="EPC71254.1"/>
    </source>
</evidence>
<protein>
    <submittedName>
        <fullName evidence="2">Uncharacterized protein</fullName>
    </submittedName>
</protein>
<name>A0A829H4E3_LACPA</name>